<dbReference type="AlphaFoldDB" id="A0A2M6K983"/>
<sequence>MERPRTEEAIRSLIASCVGISIIIYGYITDNASILKSSDFWENIIIVLLLMYFGIMSASNIYSITKNTKTNKEQS</sequence>
<dbReference type="EMBL" id="PCWW01000039">
    <property type="protein sequence ID" value="PIR13384.1"/>
    <property type="molecule type" value="Genomic_DNA"/>
</dbReference>
<evidence type="ECO:0000256" key="1">
    <source>
        <dbReference type="SAM" id="Phobius"/>
    </source>
</evidence>
<evidence type="ECO:0000313" key="2">
    <source>
        <dbReference type="EMBL" id="PIR13384.1"/>
    </source>
</evidence>
<feature type="transmembrane region" description="Helical" evidence="1">
    <location>
        <begin position="12"/>
        <end position="28"/>
    </location>
</feature>
<comment type="caution">
    <text evidence="2">The sequence shown here is derived from an EMBL/GenBank/DDBJ whole genome shotgun (WGS) entry which is preliminary data.</text>
</comment>
<protein>
    <submittedName>
        <fullName evidence="2">Uncharacterized protein</fullName>
    </submittedName>
</protein>
<keyword evidence="1" id="KW-0472">Membrane</keyword>
<gene>
    <name evidence="2" type="ORF">COV49_02350</name>
</gene>
<proteinExistence type="predicted"/>
<name>A0A2M6K983_9BACT</name>
<feature type="transmembrane region" description="Helical" evidence="1">
    <location>
        <begin position="40"/>
        <end position="62"/>
    </location>
</feature>
<organism evidence="2 3">
    <name type="scientific">Candidatus Falkowbacteria bacterium CG11_big_fil_rev_8_21_14_0_20_39_10</name>
    <dbReference type="NCBI Taxonomy" id="1974570"/>
    <lineage>
        <taxon>Bacteria</taxon>
        <taxon>Candidatus Falkowiibacteriota</taxon>
    </lineage>
</organism>
<dbReference type="Proteomes" id="UP000230869">
    <property type="component" value="Unassembled WGS sequence"/>
</dbReference>
<keyword evidence="1" id="KW-0812">Transmembrane</keyword>
<keyword evidence="1" id="KW-1133">Transmembrane helix</keyword>
<reference evidence="2 3" key="1">
    <citation type="submission" date="2017-09" db="EMBL/GenBank/DDBJ databases">
        <title>Depth-based differentiation of microbial function through sediment-hosted aquifers and enrichment of novel symbionts in the deep terrestrial subsurface.</title>
        <authorList>
            <person name="Probst A.J."/>
            <person name="Ladd B."/>
            <person name="Jarett J.K."/>
            <person name="Geller-Mcgrath D.E."/>
            <person name="Sieber C.M."/>
            <person name="Emerson J.B."/>
            <person name="Anantharaman K."/>
            <person name="Thomas B.C."/>
            <person name="Malmstrom R."/>
            <person name="Stieglmeier M."/>
            <person name="Klingl A."/>
            <person name="Woyke T."/>
            <person name="Ryan C.M."/>
            <person name="Banfield J.F."/>
        </authorList>
    </citation>
    <scope>NUCLEOTIDE SEQUENCE [LARGE SCALE GENOMIC DNA]</scope>
    <source>
        <strain evidence="2">CG11_big_fil_rev_8_21_14_0_20_39_10</strain>
    </source>
</reference>
<accession>A0A2M6K983</accession>
<evidence type="ECO:0000313" key="3">
    <source>
        <dbReference type="Proteomes" id="UP000230869"/>
    </source>
</evidence>